<sequence>PKSGTTPKPIPSLILEKKENNISGLMEHLEFDGLIRFRMHFLLFQLYAFCIACASWDSEERGNLFGLLNFGLLLVFSEDRTSRGSTKDARSGSSNCISSTVEELEAAAGSCCGIELNGMRGGAMGWFPGDPWRRGASFFFF</sequence>
<keyword evidence="2" id="KW-1185">Reference proteome</keyword>
<proteinExistence type="predicted"/>
<evidence type="ECO:0000313" key="1">
    <source>
        <dbReference type="EMBL" id="GFU14971.1"/>
    </source>
</evidence>
<comment type="caution">
    <text evidence="1">The sequence shown here is derived from an EMBL/GenBank/DDBJ whole genome shotgun (WGS) entry which is preliminary data.</text>
</comment>
<evidence type="ECO:0000313" key="2">
    <source>
        <dbReference type="Proteomes" id="UP000887013"/>
    </source>
</evidence>
<name>A0A8X6UHD2_NEPPI</name>
<dbReference type="Proteomes" id="UP000887013">
    <property type="component" value="Unassembled WGS sequence"/>
</dbReference>
<gene>
    <name evidence="1" type="ORF">NPIL_84511</name>
</gene>
<dbReference type="EMBL" id="BMAW01030088">
    <property type="protein sequence ID" value="GFU14971.1"/>
    <property type="molecule type" value="Genomic_DNA"/>
</dbReference>
<protein>
    <submittedName>
        <fullName evidence="1">Uncharacterized protein</fullName>
    </submittedName>
</protein>
<accession>A0A8X6UHD2</accession>
<reference evidence="1" key="1">
    <citation type="submission" date="2020-08" db="EMBL/GenBank/DDBJ databases">
        <title>Multicomponent nature underlies the extraordinary mechanical properties of spider dragline silk.</title>
        <authorList>
            <person name="Kono N."/>
            <person name="Nakamura H."/>
            <person name="Mori M."/>
            <person name="Yoshida Y."/>
            <person name="Ohtoshi R."/>
            <person name="Malay A.D."/>
            <person name="Moran D.A.P."/>
            <person name="Tomita M."/>
            <person name="Numata K."/>
            <person name="Arakawa K."/>
        </authorList>
    </citation>
    <scope>NUCLEOTIDE SEQUENCE</scope>
</reference>
<organism evidence="1 2">
    <name type="scientific">Nephila pilipes</name>
    <name type="common">Giant wood spider</name>
    <name type="synonym">Nephila maculata</name>
    <dbReference type="NCBI Taxonomy" id="299642"/>
    <lineage>
        <taxon>Eukaryota</taxon>
        <taxon>Metazoa</taxon>
        <taxon>Ecdysozoa</taxon>
        <taxon>Arthropoda</taxon>
        <taxon>Chelicerata</taxon>
        <taxon>Arachnida</taxon>
        <taxon>Araneae</taxon>
        <taxon>Araneomorphae</taxon>
        <taxon>Entelegynae</taxon>
        <taxon>Araneoidea</taxon>
        <taxon>Nephilidae</taxon>
        <taxon>Nephila</taxon>
    </lineage>
</organism>
<dbReference type="AlphaFoldDB" id="A0A8X6UHD2"/>
<feature type="non-terminal residue" evidence="1">
    <location>
        <position position="1"/>
    </location>
</feature>